<comment type="subcellular location">
    <subcellularLocation>
        <location evidence="1 7">Cell membrane</location>
        <topology evidence="1 7">Multi-pass membrane protein</topology>
    </subcellularLocation>
</comment>
<keyword evidence="5 7" id="KW-1133">Transmembrane helix</keyword>
<evidence type="ECO:0000256" key="1">
    <source>
        <dbReference type="ARBA" id="ARBA00004651"/>
    </source>
</evidence>
<gene>
    <name evidence="9" type="ORF">DFR58_103219</name>
</gene>
<dbReference type="PANTHER" id="PTHR30193">
    <property type="entry name" value="ABC TRANSPORTER PERMEASE PROTEIN"/>
    <property type="match status" value="1"/>
</dbReference>
<dbReference type="Proteomes" id="UP000253034">
    <property type="component" value="Unassembled WGS sequence"/>
</dbReference>
<dbReference type="InterPro" id="IPR000515">
    <property type="entry name" value="MetI-like"/>
</dbReference>
<sequence length="303" mass="33788">MKTRTGKIKQFIPLYLMMLPCTVYLIINNYIPMFGIIAAFKSFKISKGLLGSPWVGFKNFEYLLSSSDAGIIIRNTLLYNIAFIIVNNVIGILLAILISDIGRKGLKKLYQSSILLPFTLSMVIVSYIVFAFLSQQNGMLNYTIFKDNPIQWYNDPTWWPLILIIVNCWKTVGYGTLIYIAGISAIDGSLYEAASIDGAGKWKQIKHITLPCLIPSMITLFILSVGRIFYSDFGLFYLIPQNSGPLYNVTDTIDTYVYRSLMMSAGGIGRSAAAGLLQAVVGFIMVISVNAIIRKISEKDAIF</sequence>
<dbReference type="Gene3D" id="1.10.3720.10">
    <property type="entry name" value="MetI-like"/>
    <property type="match status" value="1"/>
</dbReference>
<protein>
    <submittedName>
        <fullName evidence="9">Putative aldouronate transport system permease protein</fullName>
    </submittedName>
</protein>
<feature type="domain" description="ABC transmembrane type-1" evidence="8">
    <location>
        <begin position="73"/>
        <end position="289"/>
    </location>
</feature>
<dbReference type="Pfam" id="PF00528">
    <property type="entry name" value="BPD_transp_1"/>
    <property type="match status" value="1"/>
</dbReference>
<evidence type="ECO:0000256" key="4">
    <source>
        <dbReference type="ARBA" id="ARBA00022692"/>
    </source>
</evidence>
<dbReference type="CDD" id="cd06261">
    <property type="entry name" value="TM_PBP2"/>
    <property type="match status" value="1"/>
</dbReference>
<evidence type="ECO:0000259" key="8">
    <source>
        <dbReference type="PROSITE" id="PS50928"/>
    </source>
</evidence>
<comment type="caution">
    <text evidence="9">The sequence shown here is derived from an EMBL/GenBank/DDBJ whole genome shotgun (WGS) entry which is preliminary data.</text>
</comment>
<dbReference type="OrthoDB" id="9785836at2"/>
<organism evidence="9 10">
    <name type="scientific">Anaerobacterium chartisolvens</name>
    <dbReference type="NCBI Taxonomy" id="1297424"/>
    <lineage>
        <taxon>Bacteria</taxon>
        <taxon>Bacillati</taxon>
        <taxon>Bacillota</taxon>
        <taxon>Clostridia</taxon>
        <taxon>Eubacteriales</taxon>
        <taxon>Oscillospiraceae</taxon>
        <taxon>Anaerobacterium</taxon>
    </lineage>
</organism>
<dbReference type="AlphaFoldDB" id="A0A369BD30"/>
<proteinExistence type="inferred from homology"/>
<dbReference type="PROSITE" id="PS50928">
    <property type="entry name" value="ABC_TM1"/>
    <property type="match status" value="1"/>
</dbReference>
<evidence type="ECO:0000313" key="10">
    <source>
        <dbReference type="Proteomes" id="UP000253034"/>
    </source>
</evidence>
<dbReference type="EMBL" id="QPJT01000003">
    <property type="protein sequence ID" value="RCX19472.1"/>
    <property type="molecule type" value="Genomic_DNA"/>
</dbReference>
<evidence type="ECO:0000256" key="2">
    <source>
        <dbReference type="ARBA" id="ARBA00022448"/>
    </source>
</evidence>
<evidence type="ECO:0000256" key="7">
    <source>
        <dbReference type="RuleBase" id="RU363032"/>
    </source>
</evidence>
<keyword evidence="4 7" id="KW-0812">Transmembrane</keyword>
<dbReference type="InterPro" id="IPR035906">
    <property type="entry name" value="MetI-like_sf"/>
</dbReference>
<feature type="transmembrane region" description="Helical" evidence="7">
    <location>
        <begin position="207"/>
        <end position="230"/>
    </location>
</feature>
<accession>A0A369BD30</accession>
<feature type="transmembrane region" description="Helical" evidence="7">
    <location>
        <begin position="272"/>
        <end position="293"/>
    </location>
</feature>
<dbReference type="PANTHER" id="PTHR30193:SF44">
    <property type="entry name" value="LACTOSE TRANSPORT SYSTEM PERMEASE PROTEIN LACF"/>
    <property type="match status" value="1"/>
</dbReference>
<feature type="transmembrane region" description="Helical" evidence="7">
    <location>
        <begin position="158"/>
        <end position="186"/>
    </location>
</feature>
<name>A0A369BD30_9FIRM</name>
<dbReference type="InterPro" id="IPR051393">
    <property type="entry name" value="ABC_transporter_permease"/>
</dbReference>
<reference evidence="9 10" key="1">
    <citation type="submission" date="2018-07" db="EMBL/GenBank/DDBJ databases">
        <title>Genomic Encyclopedia of Type Strains, Phase IV (KMG-IV): sequencing the most valuable type-strain genomes for metagenomic binning, comparative biology and taxonomic classification.</title>
        <authorList>
            <person name="Goeker M."/>
        </authorList>
    </citation>
    <scope>NUCLEOTIDE SEQUENCE [LARGE SCALE GENOMIC DNA]</scope>
    <source>
        <strain evidence="9 10">DSM 27016</strain>
    </source>
</reference>
<feature type="transmembrane region" description="Helical" evidence="7">
    <location>
        <begin position="77"/>
        <end position="102"/>
    </location>
</feature>
<evidence type="ECO:0000256" key="6">
    <source>
        <dbReference type="ARBA" id="ARBA00023136"/>
    </source>
</evidence>
<comment type="similarity">
    <text evidence="7">Belongs to the binding-protein-dependent transport system permease family.</text>
</comment>
<keyword evidence="3" id="KW-1003">Cell membrane</keyword>
<keyword evidence="10" id="KW-1185">Reference proteome</keyword>
<dbReference type="GO" id="GO:0005886">
    <property type="term" value="C:plasma membrane"/>
    <property type="evidence" value="ECO:0007669"/>
    <property type="project" value="UniProtKB-SubCell"/>
</dbReference>
<evidence type="ECO:0000256" key="3">
    <source>
        <dbReference type="ARBA" id="ARBA00022475"/>
    </source>
</evidence>
<feature type="transmembrane region" description="Helical" evidence="7">
    <location>
        <begin position="12"/>
        <end position="40"/>
    </location>
</feature>
<evidence type="ECO:0000313" key="9">
    <source>
        <dbReference type="EMBL" id="RCX19472.1"/>
    </source>
</evidence>
<dbReference type="RefSeq" id="WP_114296526.1">
    <property type="nucleotide sequence ID" value="NZ_QPJT01000003.1"/>
</dbReference>
<feature type="transmembrane region" description="Helical" evidence="7">
    <location>
        <begin position="114"/>
        <end position="133"/>
    </location>
</feature>
<evidence type="ECO:0000256" key="5">
    <source>
        <dbReference type="ARBA" id="ARBA00022989"/>
    </source>
</evidence>
<dbReference type="SUPFAM" id="SSF161098">
    <property type="entry name" value="MetI-like"/>
    <property type="match status" value="1"/>
</dbReference>
<keyword evidence="6 7" id="KW-0472">Membrane</keyword>
<keyword evidence="2 7" id="KW-0813">Transport</keyword>
<dbReference type="GO" id="GO:0055085">
    <property type="term" value="P:transmembrane transport"/>
    <property type="evidence" value="ECO:0007669"/>
    <property type="project" value="InterPro"/>
</dbReference>